<gene>
    <name evidence="2" type="ORF">ACFSM5_15395</name>
</gene>
<dbReference type="PIRSF" id="PIRSF020818">
    <property type="entry name" value="PHB_depoly_PhaZ"/>
    <property type="match status" value="1"/>
</dbReference>
<dbReference type="EMBL" id="JBHUIP010000013">
    <property type="protein sequence ID" value="MFD2264287.1"/>
    <property type="molecule type" value="Genomic_DNA"/>
</dbReference>
<comment type="caution">
    <text evidence="2">The sequence shown here is derived from an EMBL/GenBank/DDBJ whole genome shotgun (WGS) entry which is preliminary data.</text>
</comment>
<dbReference type="Pfam" id="PF06850">
    <property type="entry name" value="PHB_depo_C"/>
    <property type="match status" value="1"/>
</dbReference>
<protein>
    <submittedName>
        <fullName evidence="2">Polyhydroxyalkanoate depolymerase</fullName>
    </submittedName>
</protein>
<dbReference type="PANTHER" id="PTHR36837:SF4">
    <property type="entry name" value="BLR0908 PROTEIN"/>
    <property type="match status" value="1"/>
</dbReference>
<dbReference type="Gene3D" id="3.40.50.1820">
    <property type="entry name" value="alpha/beta hydrolase"/>
    <property type="match status" value="1"/>
</dbReference>
<evidence type="ECO:0000313" key="2">
    <source>
        <dbReference type="EMBL" id="MFD2264287.1"/>
    </source>
</evidence>
<dbReference type="SUPFAM" id="SSF53474">
    <property type="entry name" value="alpha/beta-Hydrolases"/>
    <property type="match status" value="1"/>
</dbReference>
<reference evidence="3" key="1">
    <citation type="journal article" date="2019" name="Int. J. Syst. Evol. Microbiol.">
        <title>The Global Catalogue of Microorganisms (GCM) 10K type strain sequencing project: providing services to taxonomists for standard genome sequencing and annotation.</title>
        <authorList>
            <consortium name="The Broad Institute Genomics Platform"/>
            <consortium name="The Broad Institute Genome Sequencing Center for Infectious Disease"/>
            <person name="Wu L."/>
            <person name="Ma J."/>
        </authorList>
    </citation>
    <scope>NUCLEOTIDE SEQUENCE [LARGE SCALE GENOMIC DNA]</scope>
    <source>
        <strain evidence="3">CGMCC 1.19062</strain>
    </source>
</reference>
<evidence type="ECO:0000259" key="1">
    <source>
        <dbReference type="Pfam" id="PF06850"/>
    </source>
</evidence>
<dbReference type="RefSeq" id="WP_379877359.1">
    <property type="nucleotide sequence ID" value="NZ_JBHUIP010000013.1"/>
</dbReference>
<organism evidence="2 3">
    <name type="scientific">Lacibacterium aquatile</name>
    <dbReference type="NCBI Taxonomy" id="1168082"/>
    <lineage>
        <taxon>Bacteria</taxon>
        <taxon>Pseudomonadati</taxon>
        <taxon>Pseudomonadota</taxon>
        <taxon>Alphaproteobacteria</taxon>
        <taxon>Rhodospirillales</taxon>
        <taxon>Rhodospirillaceae</taxon>
    </lineage>
</organism>
<sequence>MAPQLKPWETSMLLYQAYAAGQSALEPMRWFADQVRTAKGHDVFGKTALSANPMFETFAAACDVFADAKPLHDRPDWNIRTTVVNGHLVPVEEQIVVDLPFCKLLNFQKQGQENQPTVLLVAPMSGHYATLLRGTVESLLPNHNVYITDWQNAREVPMWQGDFGLDDFIDYLQGFLRHLGPDTHAIAVCQPAVPLMVAVALMAMDQDPAQPRSMVLMGGPIDTRISPTKINEFAQRYPLEAIKQMVVTRVPPPYKGMMRAVYPGFLQLSGFVSMNLGRHFRAHMDMFQNLVKGDGESASTSKRFYKEYLTVMDMPAEFYLETLRAVFVEYDLPLGKFMYRDRLVEPEAIFRTALMTVEGAEDDICGAGQTQAAHELCSGVPSENRIDYVQQGVGHYGVFNGRKFREQIMPRIAEFIQKNA</sequence>
<accession>A0ABW5DT88</accession>
<dbReference type="InterPro" id="IPR010915">
    <property type="entry name" value="PHB_depoly_PhaZ"/>
</dbReference>
<evidence type="ECO:0000313" key="3">
    <source>
        <dbReference type="Proteomes" id="UP001597295"/>
    </source>
</evidence>
<feature type="domain" description="PHB de-polymerase C-terminal" evidence="1">
    <location>
        <begin position="218"/>
        <end position="419"/>
    </location>
</feature>
<dbReference type="Proteomes" id="UP001597295">
    <property type="component" value="Unassembled WGS sequence"/>
</dbReference>
<name>A0ABW5DT88_9PROT</name>
<dbReference type="InterPro" id="IPR051321">
    <property type="entry name" value="PHA/PHB_synthase"/>
</dbReference>
<dbReference type="NCBIfam" id="TIGR01849">
    <property type="entry name" value="PHB_depoly_PhaZ"/>
    <property type="match status" value="1"/>
</dbReference>
<keyword evidence="3" id="KW-1185">Reference proteome</keyword>
<proteinExistence type="predicted"/>
<dbReference type="InterPro" id="IPR029058">
    <property type="entry name" value="AB_hydrolase_fold"/>
</dbReference>
<dbReference type="InterPro" id="IPR009656">
    <property type="entry name" value="PHB_depo_C"/>
</dbReference>
<dbReference type="PANTHER" id="PTHR36837">
    <property type="entry name" value="POLY(3-HYDROXYALKANOATE) POLYMERASE SUBUNIT PHAC"/>
    <property type="match status" value="1"/>
</dbReference>